<evidence type="ECO:0000256" key="1">
    <source>
        <dbReference type="SAM" id="SignalP"/>
    </source>
</evidence>
<keyword evidence="2" id="KW-0378">Hydrolase</keyword>
<keyword evidence="1" id="KW-0732">Signal</keyword>
<accession>A0A9W7VZ16</accession>
<dbReference type="GO" id="GO:0005975">
    <property type="term" value="P:carbohydrate metabolic process"/>
    <property type="evidence" value="ECO:0007669"/>
    <property type="project" value="InterPro"/>
</dbReference>
<dbReference type="GO" id="GO:0016787">
    <property type="term" value="F:hydrolase activity"/>
    <property type="evidence" value="ECO:0007669"/>
    <property type="project" value="UniProtKB-KW"/>
</dbReference>
<evidence type="ECO:0000313" key="3">
    <source>
        <dbReference type="Proteomes" id="UP001138500"/>
    </source>
</evidence>
<protein>
    <submittedName>
        <fullName evidence="2">Glycoside hydrolase family 76 protein</fullName>
    </submittedName>
</protein>
<dbReference type="Proteomes" id="UP001138500">
    <property type="component" value="Unassembled WGS sequence"/>
</dbReference>
<comment type="caution">
    <text evidence="2">The sequence shown here is derived from an EMBL/GenBank/DDBJ whole genome shotgun (WGS) entry which is preliminary data.</text>
</comment>
<proteinExistence type="predicted"/>
<dbReference type="InterPro" id="IPR053169">
    <property type="entry name" value="MUG_Protein"/>
</dbReference>
<dbReference type="PANTHER" id="PTHR47791:SF1">
    <property type="entry name" value="ENDO MANNANASE, GH76 FAMILY (EUROFUNG)"/>
    <property type="match status" value="1"/>
</dbReference>
<reference evidence="2 3" key="1">
    <citation type="journal article" date="2018" name="IMA Fungus">
        <title>IMA Genome-F 10: Nine draft genome sequences of Claviceps purpurea s.lat., including C. arundinis, C. humidiphila, and C. cf. spartinae, pseudomolecules for the pitch canker pathogen Fusarium circinatum, draft genome of Davidsoniella eucalypti, Grosmannia galeiformis, Quambalaria eucalypti, and Teratosphaeria destructans.</title>
        <authorList>
            <person name="Wingfield B.D."/>
            <person name="Liu M."/>
            <person name="Nguyen H.D."/>
            <person name="Lane F.A."/>
            <person name="Morgan S.W."/>
            <person name="De Vos L."/>
            <person name="Wilken P.M."/>
            <person name="Duong T.A."/>
            <person name="Aylward J."/>
            <person name="Coetzee M.P."/>
            <person name="Dadej K."/>
            <person name="De Beer Z.W."/>
            <person name="Findlay W."/>
            <person name="Havenga M."/>
            <person name="Kolarik M."/>
            <person name="Menzies J.G."/>
            <person name="Naidoo K."/>
            <person name="Pochopski O."/>
            <person name="Shoukouhi P."/>
            <person name="Santana Q.C."/>
            <person name="Seifert K.A."/>
            <person name="Soal N."/>
            <person name="Steenkamp E.T."/>
            <person name="Tatham C.T."/>
            <person name="van der Nest M.A."/>
            <person name="Wingfield M.J."/>
        </authorList>
    </citation>
    <scope>NUCLEOTIDE SEQUENCE [LARGE SCALE GENOMIC DNA]</scope>
    <source>
        <strain evidence="2">CMW44962</strain>
    </source>
</reference>
<dbReference type="PANTHER" id="PTHR47791">
    <property type="entry name" value="MEIOTICALLY UP-REGULATED GENE 191 PROTEIN"/>
    <property type="match status" value="1"/>
</dbReference>
<dbReference type="AlphaFoldDB" id="A0A9W7VZ16"/>
<dbReference type="OrthoDB" id="9984024at2759"/>
<dbReference type="Pfam" id="PF03663">
    <property type="entry name" value="Glyco_hydro_76"/>
    <property type="match status" value="1"/>
</dbReference>
<keyword evidence="3" id="KW-1185">Reference proteome</keyword>
<evidence type="ECO:0000313" key="2">
    <source>
        <dbReference type="EMBL" id="KAH9817417.1"/>
    </source>
</evidence>
<sequence>MRSTLGTAGLLALFSLPPDVKALAIVGRQAGYASNAVTAAGTLQSDWYDESTGLWGGLSLWWSSANIVTMLANIVKADGSYKSTASEIVSTVFTTAKATNGGTWTNGFYDDEGWWALAWIDAYDVLGGSQYLQAAEDIFQDLIGGLNGNCGGQWWDKAHTAVNSINNELFAAVAASLANRVSGGSTDYRSYAVDQVEWLLSQNLRNSDGIFQDGLDIDSCSPEGSTWSYNQGVIIGALVELTRLTGNNSYLSTATSIANSALQHMVDSNGILTDWADYPSSDDTAAQFKGVFVRNLAKLQTVANDDAHVDFLTKNADFIWAHNMNPQGQLGADWQGPAKYISAPSHSSAMDCLVAAAMVS</sequence>
<gene>
    <name evidence="2" type="ORF">Tdes44962_MAKER05541</name>
</gene>
<dbReference type="InterPro" id="IPR008928">
    <property type="entry name" value="6-hairpin_glycosidase_sf"/>
</dbReference>
<dbReference type="EMBL" id="RIBY02002389">
    <property type="protein sequence ID" value="KAH9817417.1"/>
    <property type="molecule type" value="Genomic_DNA"/>
</dbReference>
<organism evidence="2 3">
    <name type="scientific">Teratosphaeria destructans</name>
    <dbReference type="NCBI Taxonomy" id="418781"/>
    <lineage>
        <taxon>Eukaryota</taxon>
        <taxon>Fungi</taxon>
        <taxon>Dikarya</taxon>
        <taxon>Ascomycota</taxon>
        <taxon>Pezizomycotina</taxon>
        <taxon>Dothideomycetes</taxon>
        <taxon>Dothideomycetidae</taxon>
        <taxon>Mycosphaerellales</taxon>
        <taxon>Teratosphaeriaceae</taxon>
        <taxon>Teratosphaeria</taxon>
    </lineage>
</organism>
<dbReference type="Gene3D" id="1.50.10.20">
    <property type="match status" value="1"/>
</dbReference>
<dbReference type="InterPro" id="IPR005198">
    <property type="entry name" value="Glyco_hydro_76"/>
</dbReference>
<reference evidence="2 3" key="2">
    <citation type="journal article" date="2021" name="Curr. Genet.">
        <title>Genetic response to nitrogen starvation in the aggressive Eucalyptus foliar pathogen Teratosphaeria destructans.</title>
        <authorList>
            <person name="Havenga M."/>
            <person name="Wingfield B.D."/>
            <person name="Wingfield M.J."/>
            <person name="Dreyer L.L."/>
            <person name="Roets F."/>
            <person name="Aylward J."/>
        </authorList>
    </citation>
    <scope>NUCLEOTIDE SEQUENCE [LARGE SCALE GENOMIC DNA]</scope>
    <source>
        <strain evidence="2">CMW44962</strain>
    </source>
</reference>
<name>A0A9W7VZ16_9PEZI</name>
<dbReference type="SUPFAM" id="SSF48208">
    <property type="entry name" value="Six-hairpin glycosidases"/>
    <property type="match status" value="1"/>
</dbReference>
<feature type="signal peptide" evidence="1">
    <location>
        <begin position="1"/>
        <end position="22"/>
    </location>
</feature>
<feature type="chain" id="PRO_5040959555" evidence="1">
    <location>
        <begin position="23"/>
        <end position="360"/>
    </location>
</feature>